<comment type="caution">
    <text evidence="2">The sequence shown here is derived from an EMBL/GenBank/DDBJ whole genome shotgun (WGS) entry which is preliminary data.</text>
</comment>
<dbReference type="Proteomes" id="UP001642540">
    <property type="component" value="Unassembled WGS sequence"/>
</dbReference>
<organism evidence="2 3">
    <name type="scientific">Orchesella dallaii</name>
    <dbReference type="NCBI Taxonomy" id="48710"/>
    <lineage>
        <taxon>Eukaryota</taxon>
        <taxon>Metazoa</taxon>
        <taxon>Ecdysozoa</taxon>
        <taxon>Arthropoda</taxon>
        <taxon>Hexapoda</taxon>
        <taxon>Collembola</taxon>
        <taxon>Entomobryomorpha</taxon>
        <taxon>Entomobryoidea</taxon>
        <taxon>Orchesellidae</taxon>
        <taxon>Orchesellinae</taxon>
        <taxon>Orchesella</taxon>
    </lineage>
</organism>
<protein>
    <submittedName>
        <fullName evidence="2">Uncharacterized protein</fullName>
    </submittedName>
</protein>
<keyword evidence="1" id="KW-1133">Transmembrane helix</keyword>
<evidence type="ECO:0000313" key="2">
    <source>
        <dbReference type="EMBL" id="CAL8128389.1"/>
    </source>
</evidence>
<dbReference type="EMBL" id="CAXLJM020000075">
    <property type="protein sequence ID" value="CAL8128389.1"/>
    <property type="molecule type" value="Genomic_DNA"/>
</dbReference>
<sequence length="142" mass="16325">MVLPLEVVFDGIKALTTPIIQPLFVPVLYYTLHALGTILSFWTKGDRIQDEADSMNPQTPMVYDFIIGPCEDGEWFELTWDHEVNMLSREGNCTPRLCTEKTDEGDADSYKKFSFYYEGKCLISGARNSEYCDDNLNVYFNH</sequence>
<proteinExistence type="predicted"/>
<evidence type="ECO:0000313" key="3">
    <source>
        <dbReference type="Proteomes" id="UP001642540"/>
    </source>
</evidence>
<gene>
    <name evidence="2" type="ORF">ODALV1_LOCUS22212</name>
</gene>
<accession>A0ABP1RHF0</accession>
<reference evidence="2 3" key="1">
    <citation type="submission" date="2024-08" db="EMBL/GenBank/DDBJ databases">
        <authorList>
            <person name="Cucini C."/>
            <person name="Frati F."/>
        </authorList>
    </citation>
    <scope>NUCLEOTIDE SEQUENCE [LARGE SCALE GENOMIC DNA]</scope>
</reference>
<feature type="transmembrane region" description="Helical" evidence="1">
    <location>
        <begin position="20"/>
        <end position="42"/>
    </location>
</feature>
<evidence type="ECO:0000256" key="1">
    <source>
        <dbReference type="SAM" id="Phobius"/>
    </source>
</evidence>
<name>A0ABP1RHF0_9HEXA</name>
<keyword evidence="3" id="KW-1185">Reference proteome</keyword>
<keyword evidence="1" id="KW-0472">Membrane</keyword>
<keyword evidence="1" id="KW-0812">Transmembrane</keyword>